<reference evidence="2 3" key="1">
    <citation type="submission" date="2019-01" db="EMBL/GenBank/DDBJ databases">
        <title>Draft genome sequences of the type strain Streptomyces sioyaensis DSM 40032 and its novel strain, TM32, a thermotolerant antibiotics-producing actinobacterium.</title>
        <authorList>
            <person name="Nakaew N."/>
            <person name="Lumyong S."/>
            <person name="Sloan W.T."/>
            <person name="Sungthong R."/>
        </authorList>
    </citation>
    <scope>NUCLEOTIDE SEQUENCE [LARGE SCALE GENOMIC DNA]</scope>
    <source>
        <strain evidence="2 3">DSM 40032</strain>
    </source>
</reference>
<evidence type="ECO:0000256" key="1">
    <source>
        <dbReference type="SAM" id="MobiDB-lite"/>
    </source>
</evidence>
<name>A0A4Q1QXK7_9ACTN</name>
<evidence type="ECO:0000313" key="2">
    <source>
        <dbReference type="EMBL" id="RXS68107.1"/>
    </source>
</evidence>
<feature type="compositionally biased region" description="Basic and acidic residues" evidence="1">
    <location>
        <begin position="1"/>
        <end position="10"/>
    </location>
</feature>
<gene>
    <name evidence="2" type="ORF">EST54_10100</name>
</gene>
<proteinExistence type="predicted"/>
<dbReference type="RefSeq" id="WP_129247210.1">
    <property type="nucleotide sequence ID" value="NZ_JABZEL010000009.1"/>
</dbReference>
<dbReference type="AlphaFoldDB" id="A0A4Q1QXK7"/>
<dbReference type="EMBL" id="SDIF01000020">
    <property type="protein sequence ID" value="RXS68107.1"/>
    <property type="molecule type" value="Genomic_DNA"/>
</dbReference>
<dbReference type="Proteomes" id="UP000289482">
    <property type="component" value="Unassembled WGS sequence"/>
</dbReference>
<dbReference type="GeneID" id="95778341"/>
<sequence>MLRDAEDRAHTVVTGPAADDGVARPAVPGAPSAQRTGLCAGGKAGPVVIRGPRTVALYADDE</sequence>
<keyword evidence="3" id="KW-1185">Reference proteome</keyword>
<evidence type="ECO:0000313" key="3">
    <source>
        <dbReference type="Proteomes" id="UP000289482"/>
    </source>
</evidence>
<comment type="caution">
    <text evidence="2">The sequence shown here is derived from an EMBL/GenBank/DDBJ whole genome shotgun (WGS) entry which is preliminary data.</text>
</comment>
<organism evidence="2 3">
    <name type="scientific">Streptomyces sioyaensis</name>
    <dbReference type="NCBI Taxonomy" id="67364"/>
    <lineage>
        <taxon>Bacteria</taxon>
        <taxon>Bacillati</taxon>
        <taxon>Actinomycetota</taxon>
        <taxon>Actinomycetes</taxon>
        <taxon>Kitasatosporales</taxon>
        <taxon>Streptomycetaceae</taxon>
        <taxon>Streptomyces</taxon>
    </lineage>
</organism>
<accession>A0A4Q1QXK7</accession>
<feature type="region of interest" description="Disordered" evidence="1">
    <location>
        <begin position="1"/>
        <end position="38"/>
    </location>
</feature>
<protein>
    <submittedName>
        <fullName evidence="2">Uncharacterized protein</fullName>
    </submittedName>
</protein>